<evidence type="ECO:0000256" key="3">
    <source>
        <dbReference type="ARBA" id="ARBA00023163"/>
    </source>
</evidence>
<evidence type="ECO:0000313" key="6">
    <source>
        <dbReference type="Proteomes" id="UP000184420"/>
    </source>
</evidence>
<name>A0A1M7IUC9_9BACT</name>
<dbReference type="RefSeq" id="WP_073084934.1">
    <property type="nucleotide sequence ID" value="NZ_FRBL01000008.1"/>
</dbReference>
<dbReference type="SUPFAM" id="SSF51215">
    <property type="entry name" value="Regulatory protein AraC"/>
    <property type="match status" value="1"/>
</dbReference>
<keyword evidence="6" id="KW-1185">Reference proteome</keyword>
<feature type="domain" description="HTH araC/xylS-type" evidence="4">
    <location>
        <begin position="212"/>
        <end position="310"/>
    </location>
</feature>
<dbReference type="STRING" id="1419482.SAMN05444266_10896"/>
<dbReference type="Gene3D" id="1.10.10.60">
    <property type="entry name" value="Homeodomain-like"/>
    <property type="match status" value="1"/>
</dbReference>
<dbReference type="Pfam" id="PF12833">
    <property type="entry name" value="HTH_18"/>
    <property type="match status" value="1"/>
</dbReference>
<gene>
    <name evidence="5" type="ORF">SAMN05444266_10896</name>
</gene>
<proteinExistence type="predicted"/>
<dbReference type="OrthoDB" id="1007667at2"/>
<dbReference type="GO" id="GO:0043565">
    <property type="term" value="F:sequence-specific DNA binding"/>
    <property type="evidence" value="ECO:0007669"/>
    <property type="project" value="InterPro"/>
</dbReference>
<dbReference type="Proteomes" id="UP000184420">
    <property type="component" value="Unassembled WGS sequence"/>
</dbReference>
<evidence type="ECO:0000256" key="1">
    <source>
        <dbReference type="ARBA" id="ARBA00023015"/>
    </source>
</evidence>
<sequence>MAKQTDTHKKLPHYTLGDFRHLHREPDDSSSFGYNNISPEKKIKGFEIYSSEGLVSAVGPLKSDFYRMSITLSGGVDVQLGLEQFRHQPGTISFTYPGQVFSKSNIQPGTFGYYALFEADFLGSFVPPDQFQEEFPFFSVDGQLFIQLSTAEITQVADFVAKINEELQEGKVGREKAVSMYFYLLLLEIKRSYVTQGLHLTRTDIRTGYLIPKFHKLVSQYFLQKRKVADYAAMLGVTPNHLNRTIKEATGHTASAAISTMLVRESKALLRYTDDTISQISFQLDFSDPASFTRFFREQTGQTPLDFRKNA</sequence>
<dbReference type="SUPFAM" id="SSF46689">
    <property type="entry name" value="Homeodomain-like"/>
    <property type="match status" value="1"/>
</dbReference>
<accession>A0A1M7IUC9</accession>
<organism evidence="5 6">
    <name type="scientific">Chitinophaga jiangningensis</name>
    <dbReference type="NCBI Taxonomy" id="1419482"/>
    <lineage>
        <taxon>Bacteria</taxon>
        <taxon>Pseudomonadati</taxon>
        <taxon>Bacteroidota</taxon>
        <taxon>Chitinophagia</taxon>
        <taxon>Chitinophagales</taxon>
        <taxon>Chitinophagaceae</taxon>
        <taxon>Chitinophaga</taxon>
    </lineage>
</organism>
<dbReference type="PROSITE" id="PS01124">
    <property type="entry name" value="HTH_ARAC_FAMILY_2"/>
    <property type="match status" value="1"/>
</dbReference>
<dbReference type="PANTHER" id="PTHR43280">
    <property type="entry name" value="ARAC-FAMILY TRANSCRIPTIONAL REGULATOR"/>
    <property type="match status" value="1"/>
</dbReference>
<evidence type="ECO:0000256" key="2">
    <source>
        <dbReference type="ARBA" id="ARBA00023125"/>
    </source>
</evidence>
<dbReference type="InterPro" id="IPR009057">
    <property type="entry name" value="Homeodomain-like_sf"/>
</dbReference>
<dbReference type="EMBL" id="FRBL01000008">
    <property type="protein sequence ID" value="SHM44238.1"/>
    <property type="molecule type" value="Genomic_DNA"/>
</dbReference>
<keyword evidence="3" id="KW-0804">Transcription</keyword>
<dbReference type="InterPro" id="IPR037923">
    <property type="entry name" value="HTH-like"/>
</dbReference>
<keyword evidence="1" id="KW-0805">Transcription regulation</keyword>
<dbReference type="PANTHER" id="PTHR43280:SF32">
    <property type="entry name" value="TRANSCRIPTIONAL REGULATORY PROTEIN"/>
    <property type="match status" value="1"/>
</dbReference>
<dbReference type="InterPro" id="IPR018060">
    <property type="entry name" value="HTH_AraC"/>
</dbReference>
<dbReference type="GO" id="GO:0003700">
    <property type="term" value="F:DNA-binding transcription factor activity"/>
    <property type="evidence" value="ECO:0007669"/>
    <property type="project" value="InterPro"/>
</dbReference>
<evidence type="ECO:0000313" key="5">
    <source>
        <dbReference type="EMBL" id="SHM44238.1"/>
    </source>
</evidence>
<keyword evidence="2" id="KW-0238">DNA-binding</keyword>
<evidence type="ECO:0000259" key="4">
    <source>
        <dbReference type="PROSITE" id="PS01124"/>
    </source>
</evidence>
<dbReference type="SMART" id="SM00342">
    <property type="entry name" value="HTH_ARAC"/>
    <property type="match status" value="1"/>
</dbReference>
<reference evidence="5 6" key="1">
    <citation type="submission" date="2016-11" db="EMBL/GenBank/DDBJ databases">
        <authorList>
            <person name="Jaros S."/>
            <person name="Januszkiewicz K."/>
            <person name="Wedrychowicz H."/>
        </authorList>
    </citation>
    <scope>NUCLEOTIDE SEQUENCE [LARGE SCALE GENOMIC DNA]</scope>
    <source>
        <strain evidence="5 6">DSM 27406</strain>
    </source>
</reference>
<dbReference type="AlphaFoldDB" id="A0A1M7IUC9"/>
<protein>
    <submittedName>
        <fullName evidence="5">Transcriptional regulator, AraC family</fullName>
    </submittedName>
</protein>